<dbReference type="Pfam" id="PF11738">
    <property type="entry name" value="DUF3298"/>
    <property type="match status" value="1"/>
</dbReference>
<feature type="domain" description="DUF3298" evidence="1">
    <location>
        <begin position="199"/>
        <end position="277"/>
    </location>
</feature>
<sequence length="294" mass="34316">MKNRFILLFGFCFLLLCINSCKQKKNHPDKTDSDQQTELTDTAISIKGIDTLSFALYENEKKYHINNDTTMPACTFSIDMIYPDNYPNNIKLKQIQKYFVKSIFGEEYESFAPKLAAEKYMQNYIDTYKKDMSQYSHSKKDIGVWMNYELSVGSRSLYNNHDIWSYELSTYMFTGGAHGIYTTTYQTFDLQKGKSLLLNDLISEKNRTTIDELLRKQLANDLKLTNVNELSKKDYSLENIVATDNFYAGKTGITWLYNPYDIAPYYLGQTRITLPYSILRPYLLPECPVKRIFE</sequence>
<dbReference type="Gene3D" id="3.30.565.40">
    <property type="entry name" value="Fervidobacterium nodosum Rt17-B1 like"/>
    <property type="match status" value="1"/>
</dbReference>
<dbReference type="InterPro" id="IPR021729">
    <property type="entry name" value="DUF3298"/>
</dbReference>
<dbReference type="AlphaFoldDB" id="A0A354M4Q1"/>
<name>A0A354M4Q1_9BACT</name>
<evidence type="ECO:0008006" key="5">
    <source>
        <dbReference type="Google" id="ProtNLM"/>
    </source>
</evidence>
<dbReference type="Pfam" id="PF13739">
    <property type="entry name" value="PdaC"/>
    <property type="match status" value="1"/>
</dbReference>
<evidence type="ECO:0000259" key="1">
    <source>
        <dbReference type="Pfam" id="PF11738"/>
    </source>
</evidence>
<evidence type="ECO:0000313" key="3">
    <source>
        <dbReference type="EMBL" id="HBJ09490.1"/>
    </source>
</evidence>
<proteinExistence type="predicted"/>
<dbReference type="InterPro" id="IPR037126">
    <property type="entry name" value="PdaC/RsiV-like_sf"/>
</dbReference>
<reference evidence="3 4" key="1">
    <citation type="journal article" date="2018" name="Nat. Biotechnol.">
        <title>A standardized bacterial taxonomy based on genome phylogeny substantially revises the tree of life.</title>
        <authorList>
            <person name="Parks D.H."/>
            <person name="Chuvochina M."/>
            <person name="Waite D.W."/>
            <person name="Rinke C."/>
            <person name="Skarshewski A."/>
            <person name="Chaumeil P.A."/>
            <person name="Hugenholtz P."/>
        </authorList>
    </citation>
    <scope>NUCLEOTIDE SEQUENCE [LARGE SCALE GENOMIC DNA]</scope>
    <source>
        <strain evidence="3">UBA11482</strain>
    </source>
</reference>
<evidence type="ECO:0000313" key="4">
    <source>
        <dbReference type="Proteomes" id="UP000262954"/>
    </source>
</evidence>
<accession>A0A354M4Q1</accession>
<evidence type="ECO:0000259" key="2">
    <source>
        <dbReference type="Pfam" id="PF13739"/>
    </source>
</evidence>
<feature type="domain" description="Deacetylase PdaC" evidence="2">
    <location>
        <begin position="75"/>
        <end position="180"/>
    </location>
</feature>
<protein>
    <recommendedName>
        <fullName evidence="5">DUF3298 domain-containing protein</fullName>
    </recommendedName>
</protein>
<dbReference type="Gene3D" id="3.90.640.20">
    <property type="entry name" value="Heat-shock cognate protein, ATPase"/>
    <property type="match status" value="1"/>
</dbReference>
<dbReference type="InterPro" id="IPR025303">
    <property type="entry name" value="PdaC"/>
</dbReference>
<dbReference type="Proteomes" id="UP000262954">
    <property type="component" value="Unassembled WGS sequence"/>
</dbReference>
<gene>
    <name evidence="3" type="ORF">DDY73_10860</name>
</gene>
<dbReference type="EMBL" id="DNWC01000142">
    <property type="protein sequence ID" value="HBJ09490.1"/>
    <property type="molecule type" value="Genomic_DNA"/>
</dbReference>
<comment type="caution">
    <text evidence="3">The sequence shown here is derived from an EMBL/GenBank/DDBJ whole genome shotgun (WGS) entry which is preliminary data.</text>
</comment>
<organism evidence="3 4">
    <name type="scientific">Coprobacter fastidiosus</name>
    <dbReference type="NCBI Taxonomy" id="1099853"/>
    <lineage>
        <taxon>Bacteria</taxon>
        <taxon>Pseudomonadati</taxon>
        <taxon>Bacteroidota</taxon>
        <taxon>Bacteroidia</taxon>
        <taxon>Bacteroidales</taxon>
        <taxon>Barnesiellaceae</taxon>
        <taxon>Coprobacter</taxon>
    </lineage>
</organism>